<gene>
    <name evidence="2" type="ORF">SAMN05216266_107136</name>
</gene>
<sequence>MPGRSSHRPVPRRVRSSRHRLPGLGKRGAAGLVAALVLVGLALVLPGLWSSGDSDSALQERTAELQEAERERDAGLTGDLVGLAEEARTDVLPVLSGFAELDGDATGVATSAEVQRWRSAVESAAARFADRPSGGTAVNLARSGLAGAVTILGRAVETYAVSLRVEGAEAQQLRALAGELRDDAVVAWSVAASQLDVAGIEAGLGHVHVFLPPQGVEGELTSDHAPEGPP</sequence>
<evidence type="ECO:0000313" key="3">
    <source>
        <dbReference type="Proteomes" id="UP000243799"/>
    </source>
</evidence>
<name>A0A1I0ZRN6_9PSEU</name>
<dbReference type="STRING" id="490629.SAMN05216266_107136"/>
<evidence type="ECO:0000256" key="1">
    <source>
        <dbReference type="SAM" id="MobiDB-lite"/>
    </source>
</evidence>
<dbReference type="EMBL" id="FOKG01000007">
    <property type="protein sequence ID" value="SFB27018.1"/>
    <property type="molecule type" value="Genomic_DNA"/>
</dbReference>
<dbReference type="AlphaFoldDB" id="A0A1I0ZRN6"/>
<evidence type="ECO:0000313" key="2">
    <source>
        <dbReference type="EMBL" id="SFB27018.1"/>
    </source>
</evidence>
<feature type="compositionally biased region" description="Basic residues" evidence="1">
    <location>
        <begin position="1"/>
        <end position="21"/>
    </location>
</feature>
<dbReference type="Proteomes" id="UP000243799">
    <property type="component" value="Unassembled WGS sequence"/>
</dbReference>
<accession>A0A1I0ZRN6</accession>
<reference evidence="3" key="1">
    <citation type="submission" date="2016-10" db="EMBL/GenBank/DDBJ databases">
        <authorList>
            <person name="Varghese N."/>
            <person name="Submissions S."/>
        </authorList>
    </citation>
    <scope>NUCLEOTIDE SEQUENCE [LARGE SCALE GENOMIC DNA]</scope>
    <source>
        <strain evidence="3">CGMCC 4.3568</strain>
    </source>
</reference>
<keyword evidence="3" id="KW-1185">Reference proteome</keyword>
<organism evidence="2 3">
    <name type="scientific">Amycolatopsis marina</name>
    <dbReference type="NCBI Taxonomy" id="490629"/>
    <lineage>
        <taxon>Bacteria</taxon>
        <taxon>Bacillati</taxon>
        <taxon>Actinomycetota</taxon>
        <taxon>Actinomycetes</taxon>
        <taxon>Pseudonocardiales</taxon>
        <taxon>Pseudonocardiaceae</taxon>
        <taxon>Amycolatopsis</taxon>
    </lineage>
</organism>
<dbReference type="OrthoDB" id="3690795at2"/>
<proteinExistence type="predicted"/>
<feature type="region of interest" description="Disordered" evidence="1">
    <location>
        <begin position="1"/>
        <end position="22"/>
    </location>
</feature>
<protein>
    <submittedName>
        <fullName evidence="2">Uncharacterized protein</fullName>
    </submittedName>
</protein>